<dbReference type="InterPro" id="IPR043519">
    <property type="entry name" value="NT_sf"/>
</dbReference>
<dbReference type="STRING" id="310780.SAMN05216267_103987"/>
<keyword evidence="2" id="KW-1185">Reference proteome</keyword>
<dbReference type="SUPFAM" id="SSF81301">
    <property type="entry name" value="Nucleotidyltransferase"/>
    <property type="match status" value="1"/>
</dbReference>
<organism evidence="1 2">
    <name type="scientific">Actinacidiphila rubida</name>
    <dbReference type="NCBI Taxonomy" id="310780"/>
    <lineage>
        <taxon>Bacteria</taxon>
        <taxon>Bacillati</taxon>
        <taxon>Actinomycetota</taxon>
        <taxon>Actinomycetes</taxon>
        <taxon>Kitasatosporales</taxon>
        <taxon>Streptomycetaceae</taxon>
        <taxon>Actinacidiphila</taxon>
    </lineage>
</organism>
<accession>A0A1H8S756</accession>
<dbReference type="Proteomes" id="UP000181951">
    <property type="component" value="Unassembled WGS sequence"/>
</dbReference>
<name>A0A1H8S756_9ACTN</name>
<evidence type="ECO:0000313" key="2">
    <source>
        <dbReference type="Proteomes" id="UP000181951"/>
    </source>
</evidence>
<dbReference type="AlphaFoldDB" id="A0A1H8S756"/>
<sequence>MTTSTTAVPGTSVERLEELAAAHRPEQLVLLERLMDALTACDAVTHLMVRGSLASGTADRLSDLDLVVAVHDGQLPQLVDHLDPLLGTQFGALLPGWRDTIVGQLGGTGRVYLLPHAGHLLQLDLYVCPTSTAQAVQQRSGARVLWQSGHTPEIAEAERAQASLALEHLASAAPDCTALIVQAVVLHAMLRKRLRRGQTYIAFGLQHHLVETCRDLIRTALAPHSRHHGWYHLAEVGHTAAGRACLRELHDAVRQPAASTLKQADRALERILRIAQNVAPTQLAALSGELAAYRAYQEQEDER</sequence>
<protein>
    <recommendedName>
        <fullName evidence="3">Polymerase nucleotidyl transferase domain-containing protein</fullName>
    </recommendedName>
</protein>
<gene>
    <name evidence="1" type="ORF">SAMN05216267_103987</name>
</gene>
<evidence type="ECO:0008006" key="3">
    <source>
        <dbReference type="Google" id="ProtNLM"/>
    </source>
</evidence>
<reference evidence="1 2" key="1">
    <citation type="submission" date="2016-10" db="EMBL/GenBank/DDBJ databases">
        <authorList>
            <person name="de Groot N.N."/>
        </authorList>
    </citation>
    <scope>NUCLEOTIDE SEQUENCE [LARGE SCALE GENOMIC DNA]</scope>
    <source>
        <strain evidence="1 2">CGMCC 4.2026</strain>
    </source>
</reference>
<evidence type="ECO:0000313" key="1">
    <source>
        <dbReference type="EMBL" id="SEO74234.1"/>
    </source>
</evidence>
<dbReference type="EMBL" id="FODD01000039">
    <property type="protein sequence ID" value="SEO74234.1"/>
    <property type="molecule type" value="Genomic_DNA"/>
</dbReference>
<proteinExistence type="predicted"/>
<dbReference type="Gene3D" id="3.30.460.10">
    <property type="entry name" value="Beta Polymerase, domain 2"/>
    <property type="match status" value="1"/>
</dbReference>